<gene>
    <name evidence="4" type="ORF">H4O24_11075</name>
</gene>
<feature type="transmembrane region" description="Helical" evidence="2">
    <location>
        <begin position="167"/>
        <end position="184"/>
    </location>
</feature>
<dbReference type="InterPro" id="IPR036938">
    <property type="entry name" value="PAP2/HPO_sf"/>
</dbReference>
<dbReference type="PANTHER" id="PTHR14969:SF13">
    <property type="entry name" value="AT30094P"/>
    <property type="match status" value="1"/>
</dbReference>
<organism evidence="4 5">
    <name type="scientific">Croceicoccus marinus</name>
    <dbReference type="NCBI Taxonomy" id="450378"/>
    <lineage>
        <taxon>Bacteria</taxon>
        <taxon>Pseudomonadati</taxon>
        <taxon>Pseudomonadota</taxon>
        <taxon>Alphaproteobacteria</taxon>
        <taxon>Sphingomonadales</taxon>
        <taxon>Erythrobacteraceae</taxon>
        <taxon>Croceicoccus</taxon>
    </lineage>
</organism>
<keyword evidence="2" id="KW-0472">Membrane</keyword>
<dbReference type="SUPFAM" id="SSF48317">
    <property type="entry name" value="Acid phosphatase/Vanadium-dependent haloperoxidase"/>
    <property type="match status" value="1"/>
</dbReference>
<feature type="region of interest" description="Disordered" evidence="1">
    <location>
        <begin position="242"/>
        <end position="263"/>
    </location>
</feature>
<evidence type="ECO:0000313" key="5">
    <source>
        <dbReference type="Proteomes" id="UP000515297"/>
    </source>
</evidence>
<evidence type="ECO:0000313" key="4">
    <source>
        <dbReference type="EMBL" id="QNE04508.1"/>
    </source>
</evidence>
<dbReference type="Pfam" id="PF01569">
    <property type="entry name" value="PAP2"/>
    <property type="match status" value="1"/>
</dbReference>
<keyword evidence="2" id="KW-0812">Transmembrane</keyword>
<evidence type="ECO:0000259" key="3">
    <source>
        <dbReference type="SMART" id="SM00014"/>
    </source>
</evidence>
<dbReference type="EMBL" id="CP060052">
    <property type="protein sequence ID" value="QNE04508.1"/>
    <property type="molecule type" value="Genomic_DNA"/>
</dbReference>
<dbReference type="Gene3D" id="1.20.144.10">
    <property type="entry name" value="Phosphatidic acid phosphatase type 2/haloperoxidase"/>
    <property type="match status" value="1"/>
</dbReference>
<dbReference type="SMART" id="SM00014">
    <property type="entry name" value="acidPPc"/>
    <property type="match status" value="1"/>
</dbReference>
<feature type="transmembrane region" description="Helical" evidence="2">
    <location>
        <begin position="140"/>
        <end position="158"/>
    </location>
</feature>
<dbReference type="Proteomes" id="UP000515297">
    <property type="component" value="Chromosome"/>
</dbReference>
<feature type="transmembrane region" description="Helical" evidence="2">
    <location>
        <begin position="204"/>
        <end position="221"/>
    </location>
</feature>
<protein>
    <submittedName>
        <fullName evidence="4">Phosphatase PAP2 family protein</fullName>
    </submittedName>
</protein>
<keyword evidence="2" id="KW-1133">Transmembrane helix</keyword>
<dbReference type="PANTHER" id="PTHR14969">
    <property type="entry name" value="SPHINGOSINE-1-PHOSPHATE PHOSPHOHYDROLASE"/>
    <property type="match status" value="1"/>
</dbReference>
<proteinExistence type="predicted"/>
<evidence type="ECO:0000256" key="1">
    <source>
        <dbReference type="SAM" id="MobiDB-lite"/>
    </source>
</evidence>
<evidence type="ECO:0000256" key="2">
    <source>
        <dbReference type="SAM" id="Phobius"/>
    </source>
</evidence>
<sequence>MDVRALDIALLQAVNGFAGRWPLLDLVMTKVVALYSVKTLPLVLCIVWLWFLADDEDAQARRRNRIASALLGMFLALVVSRVMQNLMPHLPRPMHTAGLDLITPIGASMDELQGWSSFPSDHAAMSLAISYGIWRESRKLGILAFAWAILVICLPRVYSGFHFPSDLIAGGLIGVACVYLVTRLVPRPLNLRLPLQNRPYGQSIFYTATFAILFWIATMFGDVRSISKGLFEVAALGEVQYEESEPEPEPGQGFAAVAPLDAS</sequence>
<reference evidence="4 5" key="1">
    <citation type="submission" date="2020-08" db="EMBL/GenBank/DDBJ databases">
        <authorList>
            <person name="Liu G."/>
            <person name="Sun C."/>
        </authorList>
    </citation>
    <scope>NUCLEOTIDE SEQUENCE [LARGE SCALE GENOMIC DNA]</scope>
    <source>
        <strain evidence="4 5">OT19</strain>
    </source>
</reference>
<dbReference type="RefSeq" id="WP_185883776.1">
    <property type="nucleotide sequence ID" value="NZ_CP060052.1"/>
</dbReference>
<dbReference type="CDD" id="cd01610">
    <property type="entry name" value="PAP2_like"/>
    <property type="match status" value="1"/>
</dbReference>
<feature type="domain" description="Phosphatidic acid phosphatase type 2/haloperoxidase" evidence="3">
    <location>
        <begin position="66"/>
        <end position="182"/>
    </location>
</feature>
<accession>A0A7G6VRZ3</accession>
<feature type="transmembrane region" description="Helical" evidence="2">
    <location>
        <begin position="32"/>
        <end position="53"/>
    </location>
</feature>
<name>A0A7G6VRZ3_9SPHN</name>
<feature type="transmembrane region" description="Helical" evidence="2">
    <location>
        <begin position="65"/>
        <end position="83"/>
    </location>
</feature>
<dbReference type="AlphaFoldDB" id="A0A7G6VRZ3"/>
<dbReference type="InterPro" id="IPR000326">
    <property type="entry name" value="PAP2/HPO"/>
</dbReference>